<dbReference type="EMBL" id="CM008962">
    <property type="protein sequence ID" value="PNW89080.1"/>
    <property type="molecule type" value="Genomic_DNA"/>
</dbReference>
<keyword evidence="3" id="KW-1185">Reference proteome</keyword>
<dbReference type="KEGG" id="cre:CHLRE_01g065092v5"/>
<proteinExistence type="predicted"/>
<dbReference type="Gramene" id="PNW89080">
    <property type="protein sequence ID" value="PNW89080"/>
    <property type="gene ID" value="CHLRE_01g065092v5"/>
</dbReference>
<sequence>MAKQRELEGLTAACERQRQEYTEKEELIAAMEEYVTQKQTSGMALLRQLQTDTSSAEQQLQQLRGQVAAEAQRHREAQEQRQRQCEKPRNLMEQLPLPQQKPYRPPLFSRFLYPEDLEEM</sequence>
<name>A0A2K3E8G7_CHLRE</name>
<dbReference type="Proteomes" id="UP000006906">
    <property type="component" value="Chromosome 1"/>
</dbReference>
<gene>
    <name evidence="2" type="ORF">CHLRE_01g065092v5</name>
</gene>
<dbReference type="InParanoid" id="A0A2K3E8G7"/>
<feature type="compositionally biased region" description="Basic and acidic residues" evidence="1">
    <location>
        <begin position="71"/>
        <end position="90"/>
    </location>
</feature>
<reference evidence="2 3" key="1">
    <citation type="journal article" date="2007" name="Science">
        <title>The Chlamydomonas genome reveals the evolution of key animal and plant functions.</title>
        <authorList>
            <person name="Merchant S.S."/>
            <person name="Prochnik S.E."/>
            <person name="Vallon O."/>
            <person name="Harris E.H."/>
            <person name="Karpowicz S.J."/>
            <person name="Witman G.B."/>
            <person name="Terry A."/>
            <person name="Salamov A."/>
            <person name="Fritz-Laylin L.K."/>
            <person name="Marechal-Drouard L."/>
            <person name="Marshall W.F."/>
            <person name="Qu L.H."/>
            <person name="Nelson D.R."/>
            <person name="Sanderfoot A.A."/>
            <person name="Spalding M.H."/>
            <person name="Kapitonov V.V."/>
            <person name="Ren Q."/>
            <person name="Ferris P."/>
            <person name="Lindquist E."/>
            <person name="Shapiro H."/>
            <person name="Lucas S.M."/>
            <person name="Grimwood J."/>
            <person name="Schmutz J."/>
            <person name="Cardol P."/>
            <person name="Cerutti H."/>
            <person name="Chanfreau G."/>
            <person name="Chen C.L."/>
            <person name="Cognat V."/>
            <person name="Croft M.T."/>
            <person name="Dent R."/>
            <person name="Dutcher S."/>
            <person name="Fernandez E."/>
            <person name="Fukuzawa H."/>
            <person name="Gonzalez-Ballester D."/>
            <person name="Gonzalez-Halphen D."/>
            <person name="Hallmann A."/>
            <person name="Hanikenne M."/>
            <person name="Hippler M."/>
            <person name="Inwood W."/>
            <person name="Jabbari K."/>
            <person name="Kalanon M."/>
            <person name="Kuras R."/>
            <person name="Lefebvre P.A."/>
            <person name="Lemaire S.D."/>
            <person name="Lobanov A.V."/>
            <person name="Lohr M."/>
            <person name="Manuell A."/>
            <person name="Meier I."/>
            <person name="Mets L."/>
            <person name="Mittag M."/>
            <person name="Mittelmeier T."/>
            <person name="Moroney J.V."/>
            <person name="Moseley J."/>
            <person name="Napoli C."/>
            <person name="Nedelcu A.M."/>
            <person name="Niyogi K."/>
            <person name="Novoselov S.V."/>
            <person name="Paulsen I.T."/>
            <person name="Pazour G."/>
            <person name="Purton S."/>
            <person name="Ral J.P."/>
            <person name="Riano-Pachon D.M."/>
            <person name="Riekhof W."/>
            <person name="Rymarquis L."/>
            <person name="Schroda M."/>
            <person name="Stern D."/>
            <person name="Umen J."/>
            <person name="Willows R."/>
            <person name="Wilson N."/>
            <person name="Zimmer S.L."/>
            <person name="Allmer J."/>
            <person name="Balk J."/>
            <person name="Bisova K."/>
            <person name="Chen C.J."/>
            <person name="Elias M."/>
            <person name="Gendler K."/>
            <person name="Hauser C."/>
            <person name="Lamb M.R."/>
            <person name="Ledford H."/>
            <person name="Long J.C."/>
            <person name="Minagawa J."/>
            <person name="Page M.D."/>
            <person name="Pan J."/>
            <person name="Pootakham W."/>
            <person name="Roje S."/>
            <person name="Rose A."/>
            <person name="Stahlberg E."/>
            <person name="Terauchi A.M."/>
            <person name="Yang P."/>
            <person name="Ball S."/>
            <person name="Bowler C."/>
            <person name="Dieckmann C.L."/>
            <person name="Gladyshev V.N."/>
            <person name="Green P."/>
            <person name="Jorgensen R."/>
            <person name="Mayfield S."/>
            <person name="Mueller-Roeber B."/>
            <person name="Rajamani S."/>
            <person name="Sayre R.T."/>
            <person name="Brokstein P."/>
            <person name="Dubchak I."/>
            <person name="Goodstein D."/>
            <person name="Hornick L."/>
            <person name="Huang Y.W."/>
            <person name="Jhaveri J."/>
            <person name="Luo Y."/>
            <person name="Martinez D."/>
            <person name="Ngau W.C."/>
            <person name="Otillar B."/>
            <person name="Poliakov A."/>
            <person name="Porter A."/>
            <person name="Szajkowski L."/>
            <person name="Werner G."/>
            <person name="Zhou K."/>
            <person name="Grigoriev I.V."/>
            <person name="Rokhsar D.S."/>
            <person name="Grossman A.R."/>
        </authorList>
    </citation>
    <scope>NUCLEOTIDE SEQUENCE [LARGE SCALE GENOMIC DNA]</scope>
    <source>
        <strain evidence="3">CC-503</strain>
    </source>
</reference>
<evidence type="ECO:0000256" key="1">
    <source>
        <dbReference type="SAM" id="MobiDB-lite"/>
    </source>
</evidence>
<protein>
    <submittedName>
        <fullName evidence="2">Uncharacterized protein</fullName>
    </submittedName>
</protein>
<organism evidence="2 3">
    <name type="scientific">Chlamydomonas reinhardtii</name>
    <name type="common">Chlamydomonas smithii</name>
    <dbReference type="NCBI Taxonomy" id="3055"/>
    <lineage>
        <taxon>Eukaryota</taxon>
        <taxon>Viridiplantae</taxon>
        <taxon>Chlorophyta</taxon>
        <taxon>core chlorophytes</taxon>
        <taxon>Chlorophyceae</taxon>
        <taxon>CS clade</taxon>
        <taxon>Chlamydomonadales</taxon>
        <taxon>Chlamydomonadaceae</taxon>
        <taxon>Chlamydomonas</taxon>
    </lineage>
</organism>
<dbReference type="PaxDb" id="3055-EDO98314"/>
<dbReference type="AlphaFoldDB" id="A0A2K3E8G7"/>
<accession>A0A2K3E8G7</accession>
<evidence type="ECO:0000313" key="3">
    <source>
        <dbReference type="Proteomes" id="UP000006906"/>
    </source>
</evidence>
<dbReference type="GeneID" id="5725750"/>
<feature type="region of interest" description="Disordered" evidence="1">
    <location>
        <begin position="65"/>
        <end position="107"/>
    </location>
</feature>
<evidence type="ECO:0000313" key="2">
    <source>
        <dbReference type="EMBL" id="PNW89080.1"/>
    </source>
</evidence>
<dbReference type="RefSeq" id="XP_001700199.2">
    <property type="nucleotide sequence ID" value="XM_001700147.2"/>
</dbReference>